<evidence type="ECO:0000313" key="2">
    <source>
        <dbReference type="Proteomes" id="UP000054166"/>
    </source>
</evidence>
<accession>A0A0C3EKK4</accession>
<sequence>MALPSLDLLKKDDSPHPFEQFRPSMDYQEFQEFEAKVIRPFCLDTKARAALGDNLRISLTFAPGSPSFDECRQFFSETDYNRPSPSKPLPPVPRADDIPSKPLSPLRGYFSPRRADYFIWESGYFEQESTVTLGSSGRLAKVLGVGGVGRNFFMMRLEDLENPEAGRDPVRKLIVSFHPVGVRFSLFQRLKMRFFRPFLKSMRDYVDEGRIPDEVEDSFAVELLDPDYMAVLEDCFGALFLESSDTLIGCDSGVSQMEEIV</sequence>
<evidence type="ECO:0000313" key="1">
    <source>
        <dbReference type="EMBL" id="KIM73110.1"/>
    </source>
</evidence>
<proteinExistence type="predicted"/>
<dbReference type="EMBL" id="KN833092">
    <property type="protein sequence ID" value="KIM73110.1"/>
    <property type="molecule type" value="Genomic_DNA"/>
</dbReference>
<dbReference type="InParanoid" id="A0A0C3EKK4"/>
<reference evidence="2" key="2">
    <citation type="submission" date="2015-01" db="EMBL/GenBank/DDBJ databases">
        <title>Evolutionary Origins and Diversification of the Mycorrhizal Mutualists.</title>
        <authorList>
            <consortium name="DOE Joint Genome Institute"/>
            <consortium name="Mycorrhizal Genomics Consortium"/>
            <person name="Kohler A."/>
            <person name="Kuo A."/>
            <person name="Nagy L.G."/>
            <person name="Floudas D."/>
            <person name="Copeland A."/>
            <person name="Barry K.W."/>
            <person name="Cichocki N."/>
            <person name="Veneault-Fourrey C."/>
            <person name="LaButti K."/>
            <person name="Lindquist E.A."/>
            <person name="Lipzen A."/>
            <person name="Lundell T."/>
            <person name="Morin E."/>
            <person name="Murat C."/>
            <person name="Riley R."/>
            <person name="Ohm R."/>
            <person name="Sun H."/>
            <person name="Tunlid A."/>
            <person name="Henrissat B."/>
            <person name="Grigoriev I.V."/>
            <person name="Hibbett D.S."/>
            <person name="Martin F."/>
        </authorList>
    </citation>
    <scope>NUCLEOTIDE SEQUENCE [LARGE SCALE GENOMIC DNA]</scope>
    <source>
        <strain evidence="2">F 1598</strain>
    </source>
</reference>
<dbReference type="HOGENOM" id="CLU_112127_0_0_1"/>
<reference evidence="1 2" key="1">
    <citation type="submission" date="2014-04" db="EMBL/GenBank/DDBJ databases">
        <authorList>
            <consortium name="DOE Joint Genome Institute"/>
            <person name="Kuo A."/>
            <person name="Tarkka M."/>
            <person name="Buscot F."/>
            <person name="Kohler A."/>
            <person name="Nagy L.G."/>
            <person name="Floudas D."/>
            <person name="Copeland A."/>
            <person name="Barry K.W."/>
            <person name="Cichocki N."/>
            <person name="Veneault-Fourrey C."/>
            <person name="LaButti K."/>
            <person name="Lindquist E.A."/>
            <person name="Lipzen A."/>
            <person name="Lundell T."/>
            <person name="Morin E."/>
            <person name="Murat C."/>
            <person name="Sun H."/>
            <person name="Tunlid A."/>
            <person name="Henrissat B."/>
            <person name="Grigoriev I.V."/>
            <person name="Hibbett D.S."/>
            <person name="Martin F."/>
            <person name="Nordberg H.P."/>
            <person name="Cantor M.N."/>
            <person name="Hua S.X."/>
        </authorList>
    </citation>
    <scope>NUCLEOTIDE SEQUENCE [LARGE SCALE GENOMIC DNA]</scope>
    <source>
        <strain evidence="1 2">F 1598</strain>
    </source>
</reference>
<protein>
    <submittedName>
        <fullName evidence="1">Uncharacterized protein</fullName>
    </submittedName>
</protein>
<gene>
    <name evidence="1" type="ORF">PILCRDRAFT_15497</name>
</gene>
<name>A0A0C3EKK4_PILCF</name>
<organism evidence="1 2">
    <name type="scientific">Piloderma croceum (strain F 1598)</name>
    <dbReference type="NCBI Taxonomy" id="765440"/>
    <lineage>
        <taxon>Eukaryota</taxon>
        <taxon>Fungi</taxon>
        <taxon>Dikarya</taxon>
        <taxon>Basidiomycota</taxon>
        <taxon>Agaricomycotina</taxon>
        <taxon>Agaricomycetes</taxon>
        <taxon>Agaricomycetidae</taxon>
        <taxon>Atheliales</taxon>
        <taxon>Atheliaceae</taxon>
        <taxon>Piloderma</taxon>
    </lineage>
</organism>
<keyword evidence="2" id="KW-1185">Reference proteome</keyword>
<dbReference type="Proteomes" id="UP000054166">
    <property type="component" value="Unassembled WGS sequence"/>
</dbReference>
<dbReference type="AlphaFoldDB" id="A0A0C3EKK4"/>